<evidence type="ECO:0000313" key="1">
    <source>
        <dbReference type="EMBL" id="CDW45672.1"/>
    </source>
</evidence>
<accession>A0A0K2V688</accession>
<name>A0A0K2V688_LEPSM</name>
<protein>
    <submittedName>
        <fullName evidence="1">Uncharacterized protein</fullName>
    </submittedName>
</protein>
<proteinExistence type="predicted"/>
<dbReference type="AlphaFoldDB" id="A0A0K2V688"/>
<reference evidence="1" key="1">
    <citation type="submission" date="2014-05" db="EMBL/GenBank/DDBJ databases">
        <authorList>
            <person name="Chronopoulou M."/>
        </authorList>
    </citation>
    <scope>NUCLEOTIDE SEQUENCE</scope>
    <source>
        <tissue evidence="1">Whole organism</tissue>
    </source>
</reference>
<dbReference type="EMBL" id="HACA01028311">
    <property type="protein sequence ID" value="CDW45672.1"/>
    <property type="molecule type" value="Transcribed_RNA"/>
</dbReference>
<sequence length="107" mass="12623">MNTSFSPSSSNNRSRTSFIHCFLFKKYKLAFCSCILLVIPNGTTRLKLNLNFEKTIAKPYKIHQSNNSYLTREYYSQYAILAIIQMKYSLLSTIRHLPNNFDKYYFP</sequence>
<organism evidence="1">
    <name type="scientific">Lepeophtheirus salmonis</name>
    <name type="common">Salmon louse</name>
    <name type="synonym">Caligus salmonis</name>
    <dbReference type="NCBI Taxonomy" id="72036"/>
    <lineage>
        <taxon>Eukaryota</taxon>
        <taxon>Metazoa</taxon>
        <taxon>Ecdysozoa</taxon>
        <taxon>Arthropoda</taxon>
        <taxon>Crustacea</taxon>
        <taxon>Multicrustacea</taxon>
        <taxon>Hexanauplia</taxon>
        <taxon>Copepoda</taxon>
        <taxon>Siphonostomatoida</taxon>
        <taxon>Caligidae</taxon>
        <taxon>Lepeophtheirus</taxon>
    </lineage>
</organism>